<organism evidence="7 8">
    <name type="scientific">Petrotoga olearia DSM 13574</name>
    <dbReference type="NCBI Taxonomy" id="1122955"/>
    <lineage>
        <taxon>Bacteria</taxon>
        <taxon>Thermotogati</taxon>
        <taxon>Thermotogota</taxon>
        <taxon>Thermotogae</taxon>
        <taxon>Petrotogales</taxon>
        <taxon>Petrotogaceae</taxon>
        <taxon>Petrotoga</taxon>
    </lineage>
</organism>
<dbReference type="AlphaFoldDB" id="A0A2K1NY10"/>
<dbReference type="PANTHER" id="PTHR22594:SF48">
    <property type="entry name" value="ASPARAGINYL-TRNA SYNTHETASE-RELATED PROTEIN (N-TRUNCATION)"/>
    <property type="match status" value="1"/>
</dbReference>
<sequence length="319" mass="36883">MAKVEEKDRKVDSVELVKSYLEDETYSDALLVQSEILRLSREFLAEKGFVELLPVIVSTITDPLNHDVFDAQIDYYGNKYYVTKSMILQKQVSVLVHDKIFSFSPNLRLEVAEKYSSGRHLIDFVQLDIEAKEMKREQIMDLMEDLIIYVLEGILTKYSGIIKKYHPNLIVPKKPFQKISVKTAKQLYGDDYEKILSERSEGPVWLIDMPILEREFYDKQDVNNPEVLLDFDLIYPEGHGEGISGGEREHEYEQIVKRIKLKGNGLESYEDYLKLAREGLLKPSAGCGIGIERFTKYILDLDHVEKTRLFAKAPGKYTI</sequence>
<dbReference type="GO" id="GO:0004816">
    <property type="term" value="F:asparagine-tRNA ligase activity"/>
    <property type="evidence" value="ECO:0007669"/>
    <property type="project" value="TreeGrafter"/>
</dbReference>
<name>A0A2K1NY10_9BACT</name>
<evidence type="ECO:0000256" key="2">
    <source>
        <dbReference type="ARBA" id="ARBA00022741"/>
    </source>
</evidence>
<dbReference type="EMBL" id="AZRL01000021">
    <property type="protein sequence ID" value="PNR95421.1"/>
    <property type="molecule type" value="Genomic_DNA"/>
</dbReference>
<dbReference type="PROSITE" id="PS50862">
    <property type="entry name" value="AA_TRNA_LIGASE_II"/>
    <property type="match status" value="1"/>
</dbReference>
<dbReference type="RefSeq" id="WP_103067334.1">
    <property type="nucleotide sequence ID" value="NZ_AZRL01000021.1"/>
</dbReference>
<dbReference type="Pfam" id="PF00152">
    <property type="entry name" value="tRNA-synt_2"/>
    <property type="match status" value="1"/>
</dbReference>
<accession>A0A2K1NY10</accession>
<proteinExistence type="predicted"/>
<dbReference type="NCBIfam" id="NF005054">
    <property type="entry name" value="PRK06462.1-4"/>
    <property type="match status" value="1"/>
</dbReference>
<keyword evidence="1" id="KW-0436">Ligase</keyword>
<dbReference type="InterPro" id="IPR004364">
    <property type="entry name" value="Aa-tRNA-synt_II"/>
</dbReference>
<dbReference type="Proteomes" id="UP000236434">
    <property type="component" value="Unassembled WGS sequence"/>
</dbReference>
<dbReference type="InterPro" id="IPR006195">
    <property type="entry name" value="aa-tRNA-synth_II"/>
</dbReference>
<keyword evidence="5" id="KW-0030">Aminoacyl-tRNA synthetase</keyword>
<dbReference type="GO" id="GO:0006421">
    <property type="term" value="P:asparaginyl-tRNA aminoacylation"/>
    <property type="evidence" value="ECO:0007669"/>
    <property type="project" value="TreeGrafter"/>
</dbReference>
<evidence type="ECO:0000313" key="7">
    <source>
        <dbReference type="EMBL" id="PNR95421.1"/>
    </source>
</evidence>
<reference evidence="7 8" key="1">
    <citation type="submission" date="2013-12" db="EMBL/GenBank/DDBJ databases">
        <title>Comparative genomics of Petrotoga isolates.</title>
        <authorList>
            <person name="Nesbo C.L."/>
            <person name="Charchuk R."/>
            <person name="Chow K."/>
        </authorList>
    </citation>
    <scope>NUCLEOTIDE SEQUENCE [LARGE SCALE GENOMIC DNA]</scope>
    <source>
        <strain evidence="7 8">DSM 13574</strain>
    </source>
</reference>
<gene>
    <name evidence="7" type="ORF">X929_07350</name>
</gene>
<evidence type="ECO:0000256" key="1">
    <source>
        <dbReference type="ARBA" id="ARBA00022598"/>
    </source>
</evidence>
<keyword evidence="4" id="KW-0648">Protein biosynthesis</keyword>
<evidence type="ECO:0000256" key="3">
    <source>
        <dbReference type="ARBA" id="ARBA00022840"/>
    </source>
</evidence>
<comment type="caution">
    <text evidence="7">The sequence shown here is derived from an EMBL/GenBank/DDBJ whole genome shotgun (WGS) entry which is preliminary data.</text>
</comment>
<evidence type="ECO:0000256" key="5">
    <source>
        <dbReference type="ARBA" id="ARBA00023146"/>
    </source>
</evidence>
<dbReference type="InterPro" id="IPR045864">
    <property type="entry name" value="aa-tRNA-synth_II/BPL/LPL"/>
</dbReference>
<dbReference type="OrthoDB" id="9762036at2"/>
<evidence type="ECO:0000256" key="4">
    <source>
        <dbReference type="ARBA" id="ARBA00022917"/>
    </source>
</evidence>
<dbReference type="Gene3D" id="3.30.930.10">
    <property type="entry name" value="Bira Bifunctional Protein, Domain 2"/>
    <property type="match status" value="1"/>
</dbReference>
<evidence type="ECO:0000259" key="6">
    <source>
        <dbReference type="PROSITE" id="PS50862"/>
    </source>
</evidence>
<feature type="domain" description="Aminoacyl-transfer RNA synthetases class-II family profile" evidence="6">
    <location>
        <begin position="26"/>
        <end position="314"/>
    </location>
</feature>
<dbReference type="GO" id="GO:0005524">
    <property type="term" value="F:ATP binding"/>
    <property type="evidence" value="ECO:0007669"/>
    <property type="project" value="UniProtKB-KW"/>
</dbReference>
<dbReference type="SUPFAM" id="SSF55681">
    <property type="entry name" value="Class II aaRS and biotin synthetases"/>
    <property type="match status" value="1"/>
</dbReference>
<keyword evidence="3" id="KW-0067">ATP-binding</keyword>
<evidence type="ECO:0000313" key="8">
    <source>
        <dbReference type="Proteomes" id="UP000236434"/>
    </source>
</evidence>
<protein>
    <submittedName>
        <fullName evidence="7">Asparagine synthetase</fullName>
    </submittedName>
</protein>
<dbReference type="PANTHER" id="PTHR22594">
    <property type="entry name" value="ASPARTYL/LYSYL-TRNA SYNTHETASE"/>
    <property type="match status" value="1"/>
</dbReference>
<keyword evidence="2" id="KW-0547">Nucleotide-binding</keyword>